<sequence>MSQPTGEPDRPVVDSAYVSSLTLSVDPPRRPGRTVGTCAGAGLALTVLGVPLGLLWYALAPRVPVVRTADGAVLAEPQPEQFIAADGWFSLLGLGFGVLAAIGVWLLLRRVRGPLGLVVAVLGSVGAALVAWRLGRQIGLADYQRLLAAAEVGQALEKPADLRAGGVEWLLGVIPTIQGDVLVPAFAAAVTYTLLAGWSQWPSLRPETEPQPWVPMAGPDPEFGADPAADPSAAPEFGADPAADPSAAPGAGAGPAAPGVSWGSAVPPAPPAAPGPPGPDAAEPPRG</sequence>
<feature type="region of interest" description="Disordered" evidence="1">
    <location>
        <begin position="204"/>
        <end position="287"/>
    </location>
</feature>
<feature type="transmembrane region" description="Helical" evidence="2">
    <location>
        <begin position="115"/>
        <end position="135"/>
    </location>
</feature>
<keyword evidence="2" id="KW-1133">Transmembrane helix</keyword>
<keyword evidence="2" id="KW-0812">Transmembrane</keyword>
<evidence type="ECO:0000313" key="4">
    <source>
        <dbReference type="Proteomes" id="UP000823521"/>
    </source>
</evidence>
<proteinExistence type="predicted"/>
<feature type="compositionally biased region" description="Pro residues" evidence="1">
    <location>
        <begin position="267"/>
        <end position="279"/>
    </location>
</feature>
<evidence type="ECO:0000256" key="1">
    <source>
        <dbReference type="SAM" id="MobiDB-lite"/>
    </source>
</evidence>
<reference evidence="3 4" key="1">
    <citation type="submission" date="2019-12" db="EMBL/GenBank/DDBJ databases">
        <title>Whole genome sequencing of endophytic Actinobacterium Micromonospora sp. MPMI6T.</title>
        <authorList>
            <person name="Evv R."/>
            <person name="Podile A.R."/>
        </authorList>
    </citation>
    <scope>NUCLEOTIDE SEQUENCE [LARGE SCALE GENOMIC DNA]</scope>
    <source>
        <strain evidence="3 4">MPMI6</strain>
    </source>
</reference>
<organism evidence="3 4">
    <name type="scientific">Micromonospora echinofusca</name>
    <dbReference type="NCBI Taxonomy" id="47858"/>
    <lineage>
        <taxon>Bacteria</taxon>
        <taxon>Bacillati</taxon>
        <taxon>Actinomycetota</taxon>
        <taxon>Actinomycetes</taxon>
        <taxon>Micromonosporales</taxon>
        <taxon>Micromonosporaceae</taxon>
        <taxon>Micromonospora</taxon>
    </lineage>
</organism>
<keyword evidence="4" id="KW-1185">Reference proteome</keyword>
<evidence type="ECO:0000313" key="3">
    <source>
        <dbReference type="EMBL" id="MBO4206033.1"/>
    </source>
</evidence>
<evidence type="ECO:0000256" key="2">
    <source>
        <dbReference type="SAM" id="Phobius"/>
    </source>
</evidence>
<dbReference type="EMBL" id="WVUH01000048">
    <property type="protein sequence ID" value="MBO4206033.1"/>
    <property type="molecule type" value="Genomic_DNA"/>
</dbReference>
<gene>
    <name evidence="3" type="ORF">GSF22_08445</name>
</gene>
<protein>
    <submittedName>
        <fullName evidence="3">DUF2567 domain-containing protein</fullName>
    </submittedName>
</protein>
<feature type="transmembrane region" description="Helical" evidence="2">
    <location>
        <begin position="38"/>
        <end position="59"/>
    </location>
</feature>
<dbReference type="RefSeq" id="WP_208812598.1">
    <property type="nucleotide sequence ID" value="NZ_WVUH01000048.1"/>
</dbReference>
<feature type="compositionally biased region" description="Low complexity" evidence="1">
    <location>
        <begin position="225"/>
        <end position="259"/>
    </location>
</feature>
<feature type="transmembrane region" description="Helical" evidence="2">
    <location>
        <begin position="88"/>
        <end position="108"/>
    </location>
</feature>
<name>A0ABS3VNB5_MICEH</name>
<comment type="caution">
    <text evidence="3">The sequence shown here is derived from an EMBL/GenBank/DDBJ whole genome shotgun (WGS) entry which is preliminary data.</text>
</comment>
<accession>A0ABS3VNB5</accession>
<dbReference type="Proteomes" id="UP000823521">
    <property type="component" value="Unassembled WGS sequence"/>
</dbReference>
<keyword evidence="2" id="KW-0472">Membrane</keyword>